<feature type="compositionally biased region" description="Basic and acidic residues" evidence="5">
    <location>
        <begin position="238"/>
        <end position="248"/>
    </location>
</feature>
<name>A0A9P3HAL9_9FUNG</name>
<keyword evidence="8" id="KW-1185">Reference proteome</keyword>
<evidence type="ECO:0000313" key="7">
    <source>
        <dbReference type="EMBL" id="GJJ72858.1"/>
    </source>
</evidence>
<reference evidence="7" key="2">
    <citation type="journal article" date="2022" name="Microbiol. Resour. Announc.">
        <title>Whole-Genome Sequence of Entomortierella parvispora E1425, a Mucoromycotan Fungus Associated with Burkholderiaceae-Related Endosymbiotic Bacteria.</title>
        <authorList>
            <person name="Herlambang A."/>
            <person name="Guo Y."/>
            <person name="Takashima Y."/>
            <person name="Narisawa K."/>
            <person name="Ohta H."/>
            <person name="Nishizawa T."/>
        </authorList>
    </citation>
    <scope>NUCLEOTIDE SEQUENCE</scope>
    <source>
        <strain evidence="7">E1425</strain>
    </source>
</reference>
<dbReference type="SMART" id="SM01252">
    <property type="entry name" value="KilA-N"/>
    <property type="match status" value="1"/>
</dbReference>
<dbReference type="InterPro" id="IPR036887">
    <property type="entry name" value="HTH_APSES_sf"/>
</dbReference>
<keyword evidence="2 3" id="KW-0040">ANK repeat</keyword>
<dbReference type="PANTHER" id="PTHR43828">
    <property type="entry name" value="ASPARAGINASE"/>
    <property type="match status" value="1"/>
</dbReference>
<feature type="domain" description="HTH APSES-type" evidence="6">
    <location>
        <begin position="9"/>
        <end position="118"/>
    </location>
</feature>
<reference evidence="7" key="1">
    <citation type="submission" date="2021-11" db="EMBL/GenBank/DDBJ databases">
        <authorList>
            <person name="Herlambang A."/>
            <person name="Guo Y."/>
            <person name="Takashima Y."/>
            <person name="Nishizawa T."/>
        </authorList>
    </citation>
    <scope>NUCLEOTIDE SEQUENCE</scope>
    <source>
        <strain evidence="7">E1425</strain>
    </source>
</reference>
<evidence type="ECO:0000313" key="8">
    <source>
        <dbReference type="Proteomes" id="UP000827284"/>
    </source>
</evidence>
<dbReference type="FunFam" id="3.10.260.10:FF:000001">
    <property type="entry name" value="APSES transcription factor (MbpA)"/>
    <property type="match status" value="1"/>
</dbReference>
<dbReference type="Gene3D" id="1.25.40.20">
    <property type="entry name" value="Ankyrin repeat-containing domain"/>
    <property type="match status" value="1"/>
</dbReference>
<evidence type="ECO:0000256" key="5">
    <source>
        <dbReference type="SAM" id="MobiDB-lite"/>
    </source>
</evidence>
<comment type="caution">
    <text evidence="7">The sequence shown here is derived from an EMBL/GenBank/DDBJ whole genome shotgun (WGS) entry which is preliminary data.</text>
</comment>
<dbReference type="GO" id="GO:0033309">
    <property type="term" value="C:SBF transcription complex"/>
    <property type="evidence" value="ECO:0007669"/>
    <property type="project" value="TreeGrafter"/>
</dbReference>
<evidence type="ECO:0000256" key="1">
    <source>
        <dbReference type="ARBA" id="ARBA00022737"/>
    </source>
</evidence>
<keyword evidence="4" id="KW-0175">Coiled coil</keyword>
<dbReference type="EMBL" id="BQFW01000007">
    <property type="protein sequence ID" value="GJJ72858.1"/>
    <property type="molecule type" value="Genomic_DNA"/>
</dbReference>
<gene>
    <name evidence="7" type="ORF">EMPS_05216</name>
</gene>
<feature type="compositionally biased region" description="Basic residues" evidence="5">
    <location>
        <begin position="228"/>
        <end position="237"/>
    </location>
</feature>
<dbReference type="SUPFAM" id="SSF54616">
    <property type="entry name" value="DNA-binding domain of Mlu1-box binding protein MBP1"/>
    <property type="match status" value="1"/>
</dbReference>
<dbReference type="SUPFAM" id="SSF48403">
    <property type="entry name" value="Ankyrin repeat"/>
    <property type="match status" value="1"/>
</dbReference>
<proteinExistence type="predicted"/>
<keyword evidence="1" id="KW-0677">Repeat</keyword>
<dbReference type="Gene3D" id="3.10.260.10">
    <property type="entry name" value="Transcription regulator HTH, APSES-type DNA-binding domain"/>
    <property type="match status" value="1"/>
</dbReference>
<feature type="repeat" description="ANK" evidence="3">
    <location>
        <begin position="426"/>
        <end position="458"/>
    </location>
</feature>
<dbReference type="InterPro" id="IPR002110">
    <property type="entry name" value="Ankyrin_rpt"/>
</dbReference>
<feature type="region of interest" description="Disordered" evidence="5">
    <location>
        <begin position="226"/>
        <end position="259"/>
    </location>
</feature>
<evidence type="ECO:0000256" key="2">
    <source>
        <dbReference type="ARBA" id="ARBA00023043"/>
    </source>
</evidence>
<dbReference type="InterPro" id="IPR051642">
    <property type="entry name" value="SWI6-like"/>
</dbReference>
<accession>A0A9P3HAL9</accession>
<feature type="region of interest" description="Disordered" evidence="5">
    <location>
        <begin position="109"/>
        <end position="210"/>
    </location>
</feature>
<feature type="coiled-coil region" evidence="4">
    <location>
        <begin position="532"/>
        <end position="587"/>
    </location>
</feature>
<feature type="repeat" description="ANK" evidence="3">
    <location>
        <begin position="307"/>
        <end position="339"/>
    </location>
</feature>
<dbReference type="PROSITE" id="PS51299">
    <property type="entry name" value="HTH_APSES"/>
    <property type="match status" value="1"/>
</dbReference>
<dbReference type="InterPro" id="IPR018004">
    <property type="entry name" value="KilA/APSES_HTH"/>
</dbReference>
<evidence type="ECO:0000256" key="3">
    <source>
        <dbReference type="PROSITE-ProRule" id="PRU00023"/>
    </source>
</evidence>
<protein>
    <submittedName>
        <fullName evidence="7">Regulatory protein SWI6</fullName>
    </submittedName>
</protein>
<dbReference type="PROSITE" id="PS50297">
    <property type="entry name" value="ANK_REP_REGION"/>
    <property type="match status" value="2"/>
</dbReference>
<evidence type="ECO:0000259" key="6">
    <source>
        <dbReference type="PROSITE" id="PS51299"/>
    </source>
</evidence>
<dbReference type="GO" id="GO:0030907">
    <property type="term" value="C:MBF transcription complex"/>
    <property type="evidence" value="ECO:0007669"/>
    <property type="project" value="TreeGrafter"/>
</dbReference>
<dbReference type="SMART" id="SM00248">
    <property type="entry name" value="ANK"/>
    <property type="match status" value="2"/>
</dbReference>
<dbReference type="PROSITE" id="PS50088">
    <property type="entry name" value="ANK_REPEAT"/>
    <property type="match status" value="2"/>
</dbReference>
<sequence length="734" mass="81880">MADSSASNIYTAVYSGVSVYELMCRGIAVMRRRTDSYLNATQILKVAGIEKGKRTKILEREVLPGEHEKVQGGYGKYQGTWVPFQRGKDLAKQYKVEPYLRTLFNYEIPKGENDTTTPTKEMVQAAQKARDGPKIKKASASPRVSPGLKRERHSSNKPSGAQFHTSSMTPSPLHPSFSTSSPSIPASPQWPQDQPPRKRFRAQNSPPPMHQFEDEREVLQQLEQHVAHPSHHYHHHSQHGDPYADHHGGHYGGYEPYHEEPQLHGEEKYRAILMSIFLSDDQDMIPDLLTDPSTPSDLDINLVIDDQGHTALHWAAALAKTTVLDLLVQKYADIRRVNYNGESALIRAVLVTNNFDNQSFPRLLDILHTAIPLVDRKNRTLLHHIAITAGMRGREMSARYYMECLLDWIARHGGDFSSIVDVQDRNGDTALTIAARVGDRYLAKALLDVGANREIENKVGLKAEDFGMSDIKPTGSTNQAATPRPSSFVSSADAIPVSAGGRGKELLSVVQKMVDELDMEFSREMLARQGQLQDTQAVLRRATADLAESRRTLKQCRAQALQLTEAQQKVKNLEQSLEEETKKAKSQKGYSSAVRPKEGEVEDIDHLFNVADISPDQLDPSMTTEARAQQQVVLLKARVRAYEQNSKELAQELVDIQDRSLDKELQCRKVISICCNIPLEKVDEMLVPLTLAVESDGASLDLSRVAGFMSKVKQQDGVALAMDSLGMDVENGRQ</sequence>
<evidence type="ECO:0000256" key="4">
    <source>
        <dbReference type="SAM" id="Coils"/>
    </source>
</evidence>
<dbReference type="Proteomes" id="UP000827284">
    <property type="component" value="Unassembled WGS sequence"/>
</dbReference>
<feature type="compositionally biased region" description="Polar residues" evidence="5">
    <location>
        <begin position="156"/>
        <end position="169"/>
    </location>
</feature>
<dbReference type="InterPro" id="IPR036770">
    <property type="entry name" value="Ankyrin_rpt-contain_sf"/>
</dbReference>
<dbReference type="GO" id="GO:0003677">
    <property type="term" value="F:DNA binding"/>
    <property type="evidence" value="ECO:0007669"/>
    <property type="project" value="InterPro"/>
</dbReference>
<feature type="compositionally biased region" description="Low complexity" evidence="5">
    <location>
        <begin position="170"/>
        <end position="187"/>
    </location>
</feature>
<dbReference type="PANTHER" id="PTHR43828:SF3">
    <property type="entry name" value="CHROMO DOMAIN-CONTAINING PROTEIN"/>
    <property type="match status" value="1"/>
</dbReference>
<feature type="coiled-coil region" evidence="4">
    <location>
        <begin position="625"/>
        <end position="659"/>
    </location>
</feature>
<dbReference type="InterPro" id="IPR003163">
    <property type="entry name" value="Tscrpt_reg_HTH_APSES-type"/>
</dbReference>
<dbReference type="Pfam" id="PF04383">
    <property type="entry name" value="KilA-N"/>
    <property type="match status" value="1"/>
</dbReference>
<organism evidence="7 8">
    <name type="scientific">Entomortierella parvispora</name>
    <dbReference type="NCBI Taxonomy" id="205924"/>
    <lineage>
        <taxon>Eukaryota</taxon>
        <taxon>Fungi</taxon>
        <taxon>Fungi incertae sedis</taxon>
        <taxon>Mucoromycota</taxon>
        <taxon>Mortierellomycotina</taxon>
        <taxon>Mortierellomycetes</taxon>
        <taxon>Mortierellales</taxon>
        <taxon>Mortierellaceae</taxon>
        <taxon>Entomortierella</taxon>
    </lineage>
</organism>
<dbReference type="Pfam" id="PF00023">
    <property type="entry name" value="Ank"/>
    <property type="match status" value="2"/>
</dbReference>
<dbReference type="AlphaFoldDB" id="A0A9P3HAL9"/>
<dbReference type="GO" id="GO:0001228">
    <property type="term" value="F:DNA-binding transcription activator activity, RNA polymerase II-specific"/>
    <property type="evidence" value="ECO:0007669"/>
    <property type="project" value="UniProtKB-ARBA"/>
</dbReference>
<dbReference type="OrthoDB" id="6718656at2759"/>